<accession>A0A0I9VHH5</accession>
<reference evidence="1 2" key="1">
    <citation type="submission" date="2015-05" db="EMBL/GenBank/DDBJ databases">
        <title>Genome sequence of Mycobacterium haemophilum.</title>
        <authorList>
            <person name="Greninger A.L."/>
            <person name="Cunningham G."/>
            <person name="Miller S."/>
        </authorList>
    </citation>
    <scope>NUCLEOTIDE SEQUENCE [LARGE SCALE GENOMIC DNA]</scope>
    <source>
        <strain evidence="2">UC1</strain>
    </source>
</reference>
<comment type="caution">
    <text evidence="1">The sequence shown here is derived from an EMBL/GenBank/DDBJ whole genome shotgun (WGS) entry which is preliminary data.</text>
</comment>
<dbReference type="AlphaFoldDB" id="A0A0I9VHH5"/>
<dbReference type="EMBL" id="LDPR01000007">
    <property type="protein sequence ID" value="KLO36808.1"/>
    <property type="molecule type" value="Genomic_DNA"/>
</dbReference>
<keyword evidence="2" id="KW-1185">Reference proteome</keyword>
<protein>
    <submittedName>
        <fullName evidence="1">Uncharacterized protein</fullName>
    </submittedName>
</protein>
<evidence type="ECO:0000313" key="1">
    <source>
        <dbReference type="EMBL" id="KLO36808.1"/>
    </source>
</evidence>
<gene>
    <name evidence="1" type="ORF">ABH38_10345</name>
</gene>
<dbReference type="RefSeq" id="WP_047314088.1">
    <property type="nucleotide sequence ID" value="NZ_LDPQ01000004.1"/>
</dbReference>
<evidence type="ECO:0000313" key="2">
    <source>
        <dbReference type="Proteomes" id="UP000036334"/>
    </source>
</evidence>
<dbReference type="Proteomes" id="UP000036334">
    <property type="component" value="Unassembled WGS sequence"/>
</dbReference>
<organism evidence="1 2">
    <name type="scientific">Mycobacterium haemophilum</name>
    <dbReference type="NCBI Taxonomy" id="29311"/>
    <lineage>
        <taxon>Bacteria</taxon>
        <taxon>Bacillati</taxon>
        <taxon>Actinomycetota</taxon>
        <taxon>Actinomycetes</taxon>
        <taxon>Mycobacteriales</taxon>
        <taxon>Mycobacteriaceae</taxon>
        <taxon>Mycobacterium</taxon>
    </lineage>
</organism>
<dbReference type="PATRIC" id="fig|29311.20.peg.3317"/>
<sequence length="62" mass="6703">MSQPIASRKGLVLDNAVCGVAGLGENEQALRSAPTDVTRIPELVSLCRNILRSKEVATVYYQ</sequence>
<name>A0A0I9VHH5_9MYCO</name>
<proteinExistence type="predicted"/>